<dbReference type="PANTHER" id="PTHR37467:SF1">
    <property type="entry name" value="EXPORTED CALCIUM-BINDING GLYCOPROTEIN"/>
    <property type="match status" value="1"/>
</dbReference>
<dbReference type="RefSeq" id="WP_136077372.1">
    <property type="nucleotide sequence ID" value="NZ_CAAHFG010000001.1"/>
</dbReference>
<dbReference type="SUPFAM" id="SSF49299">
    <property type="entry name" value="PKD domain"/>
    <property type="match status" value="1"/>
</dbReference>
<dbReference type="Pfam" id="PF18884">
    <property type="entry name" value="TSP3_bac"/>
    <property type="match status" value="7"/>
</dbReference>
<feature type="compositionally biased region" description="Low complexity" evidence="6">
    <location>
        <begin position="554"/>
        <end position="566"/>
    </location>
</feature>
<gene>
    <name evidence="8" type="ORF">PDESU_00174</name>
</gene>
<evidence type="ECO:0000313" key="9">
    <source>
        <dbReference type="Proteomes" id="UP000366872"/>
    </source>
</evidence>
<dbReference type="Proteomes" id="UP000366872">
    <property type="component" value="Unassembled WGS sequence"/>
</dbReference>
<proteinExistence type="predicted"/>
<dbReference type="InterPro" id="IPR000601">
    <property type="entry name" value="PKD_dom"/>
</dbReference>
<dbReference type="AlphaFoldDB" id="A0A6C2TVI9"/>
<sequence length="836" mass="86972">MKNIICLLGLIFGLAVNGLAITHYVDIGSTNASSPYDSWETATTNIQNAVDIAGSNDLIVVAAGHYMLSSEILVTNDIVIQSINGPDLTIVDGGGSNRCFNLGSTACMVEGFTISNGYHAIDGGGVDALTADAVLTNCVIVANVAGDDGGGVRRCTLFDCIVADNQAGDMGGGVFYSNLEGCSVERNFAGDHGGGIHFGSANYATNCIVIDNETLANGGGVKNGTVHNSTIARNKAARGGGADFATLQGCSIYGNTATGDGGGANNCNVYSCTIVDNQAYDGGGLLDARVSGFMAFNTIIFGNVALSGELDEVKFLNGETETNAVFSCCCSDLTPGVNGNITNAPLLASYTHLSFLSPCIGAGIATKLPAIDVDGQSWLNPPSIGCDEYHGPDTVAGHVSVSVGAVPLCLVTDTQLKLTGEIYGAATMHVWNLGDEAMITNNLFPSHAWASTGTYEIVLSVFNDSYPGGIFATQSIAVVATEDIDSDGLLNTDEEMIGSDPWNPDSDGDGLLDGAEVHTHETSPTSADTDTDGMPDQWELDNGFDPTSGGAGDAVGNADGDGLNNLQEYQAGTDPHDSDTDDDTLDDYVELNISNTNPLQPDSDFDGLGDEVENVEQDYGKTDPSDSDSDDDGILDGAEVAAGTDPLDADSDDDGLIDGEESSHRTNPLDADSDNDGLNDGVEIATGTLPLNPDSDGDGALDGWEHANGYDPLDPSDDPDKDDDGITDTWETTHFGLISNCDPEGDTDGDLYTNLEEYQNGTDPNAISLYIAEYPAIEISWKAMAGSNYVVQMSTNLTGDSWSNVSDVVTGEGGRTGISFPTRDAESKTFRVLILP</sequence>
<dbReference type="Gene3D" id="2.160.20.10">
    <property type="entry name" value="Single-stranded right-handed beta-helix, Pectin lyase-like"/>
    <property type="match status" value="1"/>
</dbReference>
<keyword evidence="5" id="KW-0106">Calcium</keyword>
<dbReference type="InterPro" id="IPR035986">
    <property type="entry name" value="PKD_dom_sf"/>
</dbReference>
<dbReference type="PROSITE" id="PS00018">
    <property type="entry name" value="EF_HAND_1"/>
    <property type="match status" value="1"/>
</dbReference>
<dbReference type="PROSITE" id="PS50093">
    <property type="entry name" value="PKD"/>
    <property type="match status" value="1"/>
</dbReference>
<name>A0A6C2TVI9_PONDE</name>
<keyword evidence="4" id="KW-0732">Signal</keyword>
<dbReference type="InterPro" id="IPR011050">
    <property type="entry name" value="Pectin_lyase_fold/virulence"/>
</dbReference>
<organism evidence="8 9">
    <name type="scientific">Pontiella desulfatans</name>
    <dbReference type="NCBI Taxonomy" id="2750659"/>
    <lineage>
        <taxon>Bacteria</taxon>
        <taxon>Pseudomonadati</taxon>
        <taxon>Kiritimatiellota</taxon>
        <taxon>Kiritimatiellia</taxon>
        <taxon>Kiritimatiellales</taxon>
        <taxon>Pontiellaceae</taxon>
        <taxon>Pontiella</taxon>
    </lineage>
</organism>
<dbReference type="InterPro" id="IPR012334">
    <property type="entry name" value="Pectin_lyas_fold"/>
</dbReference>
<evidence type="ECO:0000256" key="6">
    <source>
        <dbReference type="SAM" id="MobiDB-lite"/>
    </source>
</evidence>
<feature type="region of interest" description="Disordered" evidence="6">
    <location>
        <begin position="491"/>
        <end position="729"/>
    </location>
</feature>
<evidence type="ECO:0000256" key="1">
    <source>
        <dbReference type="ARBA" id="ARBA00004613"/>
    </source>
</evidence>
<evidence type="ECO:0000313" key="8">
    <source>
        <dbReference type="EMBL" id="VGO11629.1"/>
    </source>
</evidence>
<feature type="compositionally biased region" description="Acidic residues" evidence="6">
    <location>
        <begin position="647"/>
        <end position="660"/>
    </location>
</feature>
<feature type="compositionally biased region" description="Acidic residues" evidence="6">
    <location>
        <begin position="714"/>
        <end position="726"/>
    </location>
</feature>
<protein>
    <recommendedName>
        <fullName evidence="2">Probable pectate lyase C</fullName>
    </recommendedName>
</protein>
<evidence type="ECO:0000259" key="7">
    <source>
        <dbReference type="PROSITE" id="PS50093"/>
    </source>
</evidence>
<dbReference type="InterPro" id="IPR053180">
    <property type="entry name" value="Ca-binding_acidic-repeat"/>
</dbReference>
<comment type="subcellular location">
    <subcellularLocation>
        <location evidence="1">Secreted</location>
    </subcellularLocation>
</comment>
<evidence type="ECO:0000256" key="2">
    <source>
        <dbReference type="ARBA" id="ARBA00016512"/>
    </source>
</evidence>
<feature type="compositionally biased region" description="Acidic residues" evidence="6">
    <location>
        <begin position="579"/>
        <end position="589"/>
    </location>
</feature>
<feature type="compositionally biased region" description="Acidic residues" evidence="6">
    <location>
        <begin position="625"/>
        <end position="634"/>
    </location>
</feature>
<evidence type="ECO:0000256" key="5">
    <source>
        <dbReference type="ARBA" id="ARBA00022837"/>
    </source>
</evidence>
<evidence type="ECO:0000256" key="3">
    <source>
        <dbReference type="ARBA" id="ARBA00022525"/>
    </source>
</evidence>
<evidence type="ECO:0000256" key="4">
    <source>
        <dbReference type="ARBA" id="ARBA00022729"/>
    </source>
</evidence>
<feature type="compositionally biased region" description="Acidic residues" evidence="6">
    <location>
        <begin position="603"/>
        <end position="616"/>
    </location>
</feature>
<dbReference type="SUPFAM" id="SSF51126">
    <property type="entry name" value="Pectin lyase-like"/>
    <property type="match status" value="1"/>
</dbReference>
<dbReference type="InterPro" id="IPR018247">
    <property type="entry name" value="EF_Hand_1_Ca_BS"/>
</dbReference>
<dbReference type="InterPro" id="IPR059100">
    <property type="entry name" value="TSP3_bac"/>
</dbReference>
<keyword evidence="3" id="KW-0964">Secreted</keyword>
<feature type="domain" description="PKD" evidence="7">
    <location>
        <begin position="431"/>
        <end position="463"/>
    </location>
</feature>
<accession>A0A6C2TVI9</accession>
<keyword evidence="9" id="KW-1185">Reference proteome</keyword>
<dbReference type="EMBL" id="CAAHFG010000001">
    <property type="protein sequence ID" value="VGO11629.1"/>
    <property type="molecule type" value="Genomic_DNA"/>
</dbReference>
<dbReference type="PANTHER" id="PTHR37467">
    <property type="entry name" value="EXPORTED CALCIUM-BINDING GLYCOPROTEIN-RELATED"/>
    <property type="match status" value="1"/>
</dbReference>
<reference evidence="8 9" key="1">
    <citation type="submission" date="2019-04" db="EMBL/GenBank/DDBJ databases">
        <authorList>
            <person name="Van Vliet M D."/>
        </authorList>
    </citation>
    <scope>NUCLEOTIDE SEQUENCE [LARGE SCALE GENOMIC DNA]</scope>
    <source>
        <strain evidence="8 9">F1</strain>
    </source>
</reference>